<gene>
    <name evidence="2" type="primary">Necator_chrIV.g13358</name>
    <name evidence="2" type="ORF">RB195_000067</name>
</gene>
<comment type="caution">
    <text evidence="2">The sequence shown here is derived from an EMBL/GenBank/DDBJ whole genome shotgun (WGS) entry which is preliminary data.</text>
</comment>
<protein>
    <submittedName>
        <fullName evidence="2">Uncharacterized protein</fullName>
    </submittedName>
</protein>
<accession>A0ABR1D7T7</accession>
<keyword evidence="3" id="KW-1185">Reference proteome</keyword>
<evidence type="ECO:0000313" key="3">
    <source>
        <dbReference type="Proteomes" id="UP001303046"/>
    </source>
</evidence>
<organism evidence="2 3">
    <name type="scientific">Necator americanus</name>
    <name type="common">Human hookworm</name>
    <dbReference type="NCBI Taxonomy" id="51031"/>
    <lineage>
        <taxon>Eukaryota</taxon>
        <taxon>Metazoa</taxon>
        <taxon>Ecdysozoa</taxon>
        <taxon>Nematoda</taxon>
        <taxon>Chromadorea</taxon>
        <taxon>Rhabditida</taxon>
        <taxon>Rhabditina</taxon>
        <taxon>Rhabditomorpha</taxon>
        <taxon>Strongyloidea</taxon>
        <taxon>Ancylostomatidae</taxon>
        <taxon>Bunostominae</taxon>
        <taxon>Necator</taxon>
    </lineage>
</organism>
<dbReference type="EMBL" id="JAVFWL010000004">
    <property type="protein sequence ID" value="KAK6746567.1"/>
    <property type="molecule type" value="Genomic_DNA"/>
</dbReference>
<dbReference type="Proteomes" id="UP001303046">
    <property type="component" value="Unassembled WGS sequence"/>
</dbReference>
<feature type="region of interest" description="Disordered" evidence="1">
    <location>
        <begin position="1"/>
        <end position="70"/>
    </location>
</feature>
<evidence type="ECO:0000313" key="2">
    <source>
        <dbReference type="EMBL" id="KAK6746567.1"/>
    </source>
</evidence>
<evidence type="ECO:0000256" key="1">
    <source>
        <dbReference type="SAM" id="MobiDB-lite"/>
    </source>
</evidence>
<name>A0ABR1D7T7_NECAM</name>
<reference evidence="2 3" key="1">
    <citation type="submission" date="2023-08" db="EMBL/GenBank/DDBJ databases">
        <title>A Necator americanus chromosomal reference genome.</title>
        <authorList>
            <person name="Ilik V."/>
            <person name="Petrzelkova K.J."/>
            <person name="Pardy F."/>
            <person name="Fuh T."/>
            <person name="Niatou-Singa F.S."/>
            <person name="Gouil Q."/>
            <person name="Baker L."/>
            <person name="Ritchie M.E."/>
            <person name="Jex A.R."/>
            <person name="Gazzola D."/>
            <person name="Li H."/>
            <person name="Toshio Fujiwara R."/>
            <person name="Zhan B."/>
            <person name="Aroian R.V."/>
            <person name="Pafco B."/>
            <person name="Schwarz E.M."/>
        </authorList>
    </citation>
    <scope>NUCLEOTIDE SEQUENCE [LARGE SCALE GENOMIC DNA]</scope>
    <source>
        <strain evidence="2 3">Aroian</strain>
        <tissue evidence="2">Whole animal</tissue>
    </source>
</reference>
<proteinExistence type="predicted"/>
<sequence>MRPRLLSIFNPARVPAPSHPSEPGKSKTGVLESLRTPRHPKGYDPQTDISKTTSEKRTTLSLTLKPHVKP</sequence>